<dbReference type="RefSeq" id="WP_145069677.1">
    <property type="nucleotide sequence ID" value="NZ_CP036287.1"/>
</dbReference>
<dbReference type="KEGG" id="pbap:Pla133_47350"/>
<reference evidence="3 4" key="1">
    <citation type="submission" date="2019-02" db="EMBL/GenBank/DDBJ databases">
        <title>Deep-cultivation of Planctomycetes and their phenomic and genomic characterization uncovers novel biology.</title>
        <authorList>
            <person name="Wiegand S."/>
            <person name="Jogler M."/>
            <person name="Boedeker C."/>
            <person name="Pinto D."/>
            <person name="Vollmers J."/>
            <person name="Rivas-Marin E."/>
            <person name="Kohn T."/>
            <person name="Peeters S.H."/>
            <person name="Heuer A."/>
            <person name="Rast P."/>
            <person name="Oberbeckmann S."/>
            <person name="Bunk B."/>
            <person name="Jeske O."/>
            <person name="Meyerdierks A."/>
            <person name="Storesund J.E."/>
            <person name="Kallscheuer N."/>
            <person name="Luecker S."/>
            <person name="Lage O.M."/>
            <person name="Pohl T."/>
            <person name="Merkel B.J."/>
            <person name="Hornburger P."/>
            <person name="Mueller R.-W."/>
            <person name="Bruemmer F."/>
            <person name="Labrenz M."/>
            <person name="Spormann A.M."/>
            <person name="Op den Camp H."/>
            <person name="Overmann J."/>
            <person name="Amann R."/>
            <person name="Jetten M.S.M."/>
            <person name="Mascher T."/>
            <person name="Medema M.H."/>
            <person name="Devos D.P."/>
            <person name="Kaster A.-K."/>
            <person name="Ovreas L."/>
            <person name="Rohde M."/>
            <person name="Galperin M.Y."/>
            <person name="Jogler C."/>
        </authorList>
    </citation>
    <scope>NUCLEOTIDE SEQUENCE [LARGE SCALE GENOMIC DNA]</scope>
    <source>
        <strain evidence="3 4">Pla133</strain>
    </source>
</reference>
<feature type="region of interest" description="Disordered" evidence="1">
    <location>
        <begin position="25"/>
        <end position="44"/>
    </location>
</feature>
<organism evidence="3 4">
    <name type="scientific">Engelhardtia mirabilis</name>
    <dbReference type="NCBI Taxonomy" id="2528011"/>
    <lineage>
        <taxon>Bacteria</taxon>
        <taxon>Pseudomonadati</taxon>
        <taxon>Planctomycetota</taxon>
        <taxon>Planctomycetia</taxon>
        <taxon>Planctomycetia incertae sedis</taxon>
        <taxon>Engelhardtia</taxon>
    </lineage>
</organism>
<dbReference type="SUPFAM" id="SSF48239">
    <property type="entry name" value="Terpenoid cyclases/Protein prenyltransferases"/>
    <property type="match status" value="1"/>
</dbReference>
<dbReference type="AlphaFoldDB" id="A0A518BRL4"/>
<name>A0A518BRL4_9BACT</name>
<protein>
    <recommendedName>
        <fullName evidence="5">Prenyltransferase and squalene oxidase repeat protein</fullName>
    </recommendedName>
</protein>
<accession>A0A518BRL4</accession>
<evidence type="ECO:0000256" key="1">
    <source>
        <dbReference type="SAM" id="MobiDB-lite"/>
    </source>
</evidence>
<evidence type="ECO:0008006" key="5">
    <source>
        <dbReference type="Google" id="ProtNLM"/>
    </source>
</evidence>
<proteinExistence type="predicted"/>
<feature type="compositionally biased region" description="Gly residues" evidence="1">
    <location>
        <begin position="32"/>
        <end position="44"/>
    </location>
</feature>
<dbReference type="EMBL" id="CP036287">
    <property type="protein sequence ID" value="QDU69615.1"/>
    <property type="molecule type" value="Genomic_DNA"/>
</dbReference>
<sequence length="407" mass="41435" precursor="true">MVTIRSHFVAATLLLLVPGSALAAGPPQEPDTGGGQTGVLGLGTSGELKRRTGALDRLPRKTCAAVDRGLDWLARHQRPDGAWDADGFGSLCADEPCGGPGPKDGDVRATALALLALTGGAQSLRDGEHADAVRAGVAFLRRQQDAESGAIGRAETAPGLEIAPVPPALALETHALATAALCDACALTRDPILAPSCRAAVEHLVTAVEGSRADGDRAAGEGGSAQGRPVAATDRARTERDLPAGAIRWLPPVVAILRDAEFTVPADAVGAMVASLRAEGAEGAEGAELRPMAVALGLRLLPAGAEIDGRRAAIAAGLTPEGLQPLVADPAERWCAAWLLRELDDAARQPLERALDAAILETRGSLSGCIGGSFPPVAGLDGGRVEATALALLAIEARAGNEPLDRD</sequence>
<dbReference type="Gene3D" id="1.50.10.20">
    <property type="match status" value="1"/>
</dbReference>
<dbReference type="Proteomes" id="UP000316921">
    <property type="component" value="Chromosome"/>
</dbReference>
<feature type="signal peptide" evidence="2">
    <location>
        <begin position="1"/>
        <end position="23"/>
    </location>
</feature>
<dbReference type="InterPro" id="IPR008930">
    <property type="entry name" value="Terpenoid_cyclase/PrenylTrfase"/>
</dbReference>
<evidence type="ECO:0000256" key="2">
    <source>
        <dbReference type="SAM" id="SignalP"/>
    </source>
</evidence>
<feature type="chain" id="PRO_5022066994" description="Prenyltransferase and squalene oxidase repeat protein" evidence="2">
    <location>
        <begin position="24"/>
        <end position="407"/>
    </location>
</feature>
<evidence type="ECO:0000313" key="4">
    <source>
        <dbReference type="Proteomes" id="UP000316921"/>
    </source>
</evidence>
<evidence type="ECO:0000313" key="3">
    <source>
        <dbReference type="EMBL" id="QDU69615.1"/>
    </source>
</evidence>
<keyword evidence="2" id="KW-0732">Signal</keyword>
<keyword evidence="4" id="KW-1185">Reference proteome</keyword>
<feature type="region of interest" description="Disordered" evidence="1">
    <location>
        <begin position="212"/>
        <end position="237"/>
    </location>
</feature>
<gene>
    <name evidence="3" type="ORF">Pla133_47350</name>
</gene>